<evidence type="ECO:0000313" key="2">
    <source>
        <dbReference type="Proteomes" id="UP000001219"/>
    </source>
</evidence>
<dbReference type="HOGENOM" id="CLU_104590_0_0_11"/>
<dbReference type="Pfam" id="PF10698">
    <property type="entry name" value="DUF2505"/>
    <property type="match status" value="1"/>
</dbReference>
<dbReference type="RefSeq" id="WP_012832677.1">
    <property type="nucleotide sequence ID" value="NC_013441.1"/>
</dbReference>
<dbReference type="Proteomes" id="UP000001219">
    <property type="component" value="Chromosome"/>
</dbReference>
<accession>D0L2X0</accession>
<dbReference type="eggNOG" id="ENOG5030NPT">
    <property type="taxonomic scope" value="Bacteria"/>
</dbReference>
<reference evidence="2" key="1">
    <citation type="submission" date="2009-10" db="EMBL/GenBank/DDBJ databases">
        <title>The complete chromosome of Gordonia bronchialis DSM 43247.</title>
        <authorList>
            <consortium name="US DOE Joint Genome Institute (JGI-PGF)"/>
            <person name="Lucas S."/>
            <person name="Copeland A."/>
            <person name="Lapidus A."/>
            <person name="Glavina del Rio T."/>
            <person name="Dalin E."/>
            <person name="Tice H."/>
            <person name="Bruce D."/>
            <person name="Goodwin L."/>
            <person name="Pitluck S."/>
            <person name="Kyrpides N."/>
            <person name="Mavromatis K."/>
            <person name="Ivanova N."/>
            <person name="Ovchinnikova G."/>
            <person name="Saunders E."/>
            <person name="Brettin T."/>
            <person name="Detter J.C."/>
            <person name="Han C."/>
            <person name="Larimer F."/>
            <person name="Land M."/>
            <person name="Hauser L."/>
            <person name="Markowitz V."/>
            <person name="Cheng J.-F."/>
            <person name="Hugenholtz P."/>
            <person name="Woyke T."/>
            <person name="Wu D."/>
            <person name="Jando M."/>
            <person name="Schneider S."/>
            <person name="Goeker M."/>
            <person name="Klenk H.-P."/>
            <person name="Eisen J.A."/>
        </authorList>
    </citation>
    <scope>NUCLEOTIDE SEQUENCE [LARGE SCALE GENOMIC DNA]</scope>
    <source>
        <strain evidence="2">ATCC 25592 / DSM 43247 / BCRC 13721 / JCM 3198 / KCTC 3076 / NBRC 16047 / NCTC 10667</strain>
    </source>
</reference>
<dbReference type="KEGG" id="gbr:Gbro_0779"/>
<protein>
    <recommendedName>
        <fullName evidence="3">DUF2505 domain-containing protein</fullName>
    </recommendedName>
</protein>
<gene>
    <name evidence="1" type="ordered locus">Gbro_0779</name>
</gene>
<organism evidence="1 2">
    <name type="scientific">Gordonia bronchialis (strain ATCC 25592 / DSM 43247 / BCRC 13721 / JCM 3198 / KCTC 3076 / NBRC 16047 / NCTC 10667)</name>
    <name type="common">Rhodococcus bronchialis</name>
    <dbReference type="NCBI Taxonomy" id="526226"/>
    <lineage>
        <taxon>Bacteria</taxon>
        <taxon>Bacillati</taxon>
        <taxon>Actinomycetota</taxon>
        <taxon>Actinomycetes</taxon>
        <taxon>Mycobacteriales</taxon>
        <taxon>Gordoniaceae</taxon>
        <taxon>Gordonia</taxon>
    </lineage>
</organism>
<dbReference type="AlphaFoldDB" id="D0L2X0"/>
<evidence type="ECO:0000313" key="1">
    <source>
        <dbReference type="EMBL" id="ACY20095.1"/>
    </source>
</evidence>
<keyword evidence="2" id="KW-1185">Reference proteome</keyword>
<evidence type="ECO:0008006" key="3">
    <source>
        <dbReference type="Google" id="ProtNLM"/>
    </source>
</evidence>
<dbReference type="STRING" id="526226.Gbro_0779"/>
<name>D0L2X0_GORB4</name>
<reference evidence="1 2" key="2">
    <citation type="journal article" date="2010" name="Stand. Genomic Sci.">
        <title>Complete genome sequence of Gordonia bronchialis type strain (3410).</title>
        <authorList>
            <person name="Ivanova N."/>
            <person name="Sikorski J."/>
            <person name="Jando M."/>
            <person name="Lapidus A."/>
            <person name="Nolan M."/>
            <person name="Lucas S."/>
            <person name="Del Rio T.G."/>
            <person name="Tice H."/>
            <person name="Copeland A."/>
            <person name="Cheng J.F."/>
            <person name="Chen F."/>
            <person name="Bruce D."/>
            <person name="Goodwin L."/>
            <person name="Pitluck S."/>
            <person name="Mavromatis K."/>
            <person name="Ovchinnikova G."/>
            <person name="Pati A."/>
            <person name="Chen A."/>
            <person name="Palaniappan K."/>
            <person name="Land M."/>
            <person name="Hauser L."/>
            <person name="Chang Y.J."/>
            <person name="Jeffries C.D."/>
            <person name="Chain P."/>
            <person name="Saunders E."/>
            <person name="Han C."/>
            <person name="Detter J.C."/>
            <person name="Brettin T."/>
            <person name="Rohde M."/>
            <person name="Goker M."/>
            <person name="Bristow J."/>
            <person name="Eisen J.A."/>
            <person name="Markowitz V."/>
            <person name="Hugenholtz P."/>
            <person name="Klenk H.P."/>
            <person name="Kyrpides N.C."/>
        </authorList>
    </citation>
    <scope>NUCLEOTIDE SEQUENCE [LARGE SCALE GENOMIC DNA]</scope>
    <source>
        <strain evidence="2">ATCC 25592 / DSM 43247 / BCRC 13721 / JCM 3198 / KCTC 3076 / NBRC 16047 / NCTC 10667</strain>
    </source>
</reference>
<sequence>MSSKLQHSVTYPFSTQRLWELVTNEQYWHDLIERINSSHGHIDSYTRDGDTVVVEMHQGIPADKLPSGVTKIKPGDMEIPRRNTFRLVGDTIEGEIAATVDGAPVKINGTLTMSGDPARTDYTADVAVSIPLLGGKIEKQVIGHLIDLLDSEHGHTVDWEQENRLT</sequence>
<dbReference type="EMBL" id="CP001802">
    <property type="protein sequence ID" value="ACY20095.1"/>
    <property type="molecule type" value="Genomic_DNA"/>
</dbReference>
<proteinExistence type="predicted"/>
<dbReference type="OrthoDB" id="5178774at2"/>
<dbReference type="InterPro" id="IPR019639">
    <property type="entry name" value="DUF2505"/>
</dbReference>